<feature type="transmembrane region" description="Helical" evidence="1">
    <location>
        <begin position="40"/>
        <end position="61"/>
    </location>
</feature>
<organism evidence="2 3">
    <name type="scientific">Wolfiporia cocos (strain MD-104)</name>
    <name type="common">Brown rot fungus</name>
    <dbReference type="NCBI Taxonomy" id="742152"/>
    <lineage>
        <taxon>Eukaryota</taxon>
        <taxon>Fungi</taxon>
        <taxon>Dikarya</taxon>
        <taxon>Basidiomycota</taxon>
        <taxon>Agaricomycotina</taxon>
        <taxon>Agaricomycetes</taxon>
        <taxon>Polyporales</taxon>
        <taxon>Phaeolaceae</taxon>
        <taxon>Wolfiporia</taxon>
    </lineage>
</organism>
<dbReference type="EMBL" id="KB467987">
    <property type="protein sequence ID" value="PCH39333.1"/>
    <property type="molecule type" value="Genomic_DNA"/>
</dbReference>
<feature type="transmembrane region" description="Helical" evidence="1">
    <location>
        <begin position="124"/>
        <end position="148"/>
    </location>
</feature>
<keyword evidence="1" id="KW-0812">Transmembrane</keyword>
<keyword evidence="1" id="KW-0472">Membrane</keyword>
<dbReference type="AlphaFoldDB" id="A0A2H3JHL6"/>
<accession>A0A2H3JHL6</accession>
<keyword evidence="3" id="KW-1185">Reference proteome</keyword>
<feature type="transmembrane region" description="Helical" evidence="1">
    <location>
        <begin position="92"/>
        <end position="112"/>
    </location>
</feature>
<name>A0A2H3JHL6_WOLCO</name>
<reference evidence="2 3" key="1">
    <citation type="journal article" date="2012" name="Science">
        <title>The Paleozoic origin of enzymatic lignin decomposition reconstructed from 31 fungal genomes.</title>
        <authorList>
            <person name="Floudas D."/>
            <person name="Binder M."/>
            <person name="Riley R."/>
            <person name="Barry K."/>
            <person name="Blanchette R.A."/>
            <person name="Henrissat B."/>
            <person name="Martinez A.T."/>
            <person name="Otillar R."/>
            <person name="Spatafora J.W."/>
            <person name="Yadav J.S."/>
            <person name="Aerts A."/>
            <person name="Benoit I."/>
            <person name="Boyd A."/>
            <person name="Carlson A."/>
            <person name="Copeland A."/>
            <person name="Coutinho P.M."/>
            <person name="de Vries R.P."/>
            <person name="Ferreira P."/>
            <person name="Findley K."/>
            <person name="Foster B."/>
            <person name="Gaskell J."/>
            <person name="Glotzer D."/>
            <person name="Gorecki P."/>
            <person name="Heitman J."/>
            <person name="Hesse C."/>
            <person name="Hori C."/>
            <person name="Igarashi K."/>
            <person name="Jurgens J.A."/>
            <person name="Kallen N."/>
            <person name="Kersten P."/>
            <person name="Kohler A."/>
            <person name="Kuees U."/>
            <person name="Kumar T.K.A."/>
            <person name="Kuo A."/>
            <person name="LaButti K."/>
            <person name="Larrondo L.F."/>
            <person name="Lindquist E."/>
            <person name="Ling A."/>
            <person name="Lombard V."/>
            <person name="Lucas S."/>
            <person name="Lundell T."/>
            <person name="Martin R."/>
            <person name="McLaughlin D.J."/>
            <person name="Morgenstern I."/>
            <person name="Morin E."/>
            <person name="Murat C."/>
            <person name="Nagy L.G."/>
            <person name="Nolan M."/>
            <person name="Ohm R.A."/>
            <person name="Patyshakuliyeva A."/>
            <person name="Rokas A."/>
            <person name="Ruiz-Duenas F.J."/>
            <person name="Sabat G."/>
            <person name="Salamov A."/>
            <person name="Samejima M."/>
            <person name="Schmutz J."/>
            <person name="Slot J.C."/>
            <person name="St John F."/>
            <person name="Stenlid J."/>
            <person name="Sun H."/>
            <person name="Sun S."/>
            <person name="Syed K."/>
            <person name="Tsang A."/>
            <person name="Wiebenga A."/>
            <person name="Young D."/>
            <person name="Pisabarro A."/>
            <person name="Eastwood D.C."/>
            <person name="Martin F."/>
            <person name="Cullen D."/>
            <person name="Grigoriev I.V."/>
            <person name="Hibbett D.S."/>
        </authorList>
    </citation>
    <scope>NUCLEOTIDE SEQUENCE [LARGE SCALE GENOMIC DNA]</scope>
    <source>
        <strain evidence="2 3">MD-104</strain>
    </source>
</reference>
<protein>
    <submittedName>
        <fullName evidence="2">Uncharacterized protein</fullName>
    </submittedName>
</protein>
<evidence type="ECO:0000313" key="2">
    <source>
        <dbReference type="EMBL" id="PCH39333.1"/>
    </source>
</evidence>
<keyword evidence="1" id="KW-1133">Transmembrane helix</keyword>
<evidence type="ECO:0000256" key="1">
    <source>
        <dbReference type="SAM" id="Phobius"/>
    </source>
</evidence>
<proteinExistence type="predicted"/>
<dbReference type="Proteomes" id="UP000218811">
    <property type="component" value="Unassembled WGS sequence"/>
</dbReference>
<gene>
    <name evidence="2" type="ORF">WOLCODRAFT_141191</name>
</gene>
<evidence type="ECO:0000313" key="3">
    <source>
        <dbReference type="Proteomes" id="UP000218811"/>
    </source>
</evidence>
<sequence length="158" mass="16908">MTGFTILYGALAVAWSFLCGYMGLRILAVSRHAPYADTSAYDAATACAVGAFILSFAIAAVRTVDLILTVADEDGWFALMPWNWAHWAVDSVRLFCVVLIGFLSQGIGVAVLQHRFGGALDVSSAFCASAVGEAVLLLVPVVTVPIVHRFQDSMSYKD</sequence>
<feature type="transmembrane region" description="Helical" evidence="1">
    <location>
        <begin position="6"/>
        <end position="28"/>
    </location>
</feature>